<feature type="region of interest" description="Disordered" evidence="1">
    <location>
        <begin position="140"/>
        <end position="188"/>
    </location>
</feature>
<accession>X6PEI5</accession>
<name>X6PEI5_RETFI</name>
<evidence type="ECO:0000313" key="3">
    <source>
        <dbReference type="Proteomes" id="UP000023152"/>
    </source>
</evidence>
<feature type="region of interest" description="Disordered" evidence="1">
    <location>
        <begin position="85"/>
        <end position="127"/>
    </location>
</feature>
<feature type="compositionally biased region" description="Basic residues" evidence="1">
    <location>
        <begin position="151"/>
        <end position="166"/>
    </location>
</feature>
<feature type="compositionally biased region" description="Low complexity" evidence="1">
    <location>
        <begin position="140"/>
        <end position="150"/>
    </location>
</feature>
<feature type="compositionally biased region" description="Basic and acidic residues" evidence="1">
    <location>
        <begin position="85"/>
        <end position="117"/>
    </location>
</feature>
<dbReference type="EMBL" id="ASPP01000665">
    <property type="protein sequence ID" value="ETO36444.1"/>
    <property type="molecule type" value="Genomic_DNA"/>
</dbReference>
<protein>
    <submittedName>
        <fullName evidence="2">Uncharacterized protein</fullName>
    </submittedName>
</protein>
<dbReference type="Proteomes" id="UP000023152">
    <property type="component" value="Unassembled WGS sequence"/>
</dbReference>
<feature type="region of interest" description="Disordered" evidence="1">
    <location>
        <begin position="240"/>
        <end position="273"/>
    </location>
</feature>
<feature type="compositionally biased region" description="Polar residues" evidence="1">
    <location>
        <begin position="248"/>
        <end position="261"/>
    </location>
</feature>
<evidence type="ECO:0000256" key="1">
    <source>
        <dbReference type="SAM" id="MobiDB-lite"/>
    </source>
</evidence>
<dbReference type="AlphaFoldDB" id="X6PEI5"/>
<sequence>MNRMELPKSFAQISLKLTTKASKDIIQCGFNADNSVVVATRSGYFCRYEVLAEGGQCKLQEEHSLKASAREDEGTVIFNNGHLSTEEKQAGKDDQIDQDDAKQQKRKLKQTEYHNSTEQKQQQWQQSMIPSTVLDTAAAAADVVEQSSTRNTKKTQTQRHRKKQRSHNNGNADDYSNSSTFTNPSDQSQGAYIAAPISHDHTVKTQDPKKKKKKTCDHIFFYVFQPNTVLNILNGDVASFDQPGNPPKQATNKQKLSNSGVNVEAHGKSSSSA</sequence>
<evidence type="ECO:0000313" key="2">
    <source>
        <dbReference type="EMBL" id="ETO36444.1"/>
    </source>
</evidence>
<comment type="caution">
    <text evidence="2">The sequence shown here is derived from an EMBL/GenBank/DDBJ whole genome shotgun (WGS) entry which is preliminary data.</text>
</comment>
<reference evidence="2 3" key="1">
    <citation type="journal article" date="2013" name="Curr. Biol.">
        <title>The Genome of the Foraminiferan Reticulomyxa filosa.</title>
        <authorList>
            <person name="Glockner G."/>
            <person name="Hulsmann N."/>
            <person name="Schleicher M."/>
            <person name="Noegel A.A."/>
            <person name="Eichinger L."/>
            <person name="Gallinger C."/>
            <person name="Pawlowski J."/>
            <person name="Sierra R."/>
            <person name="Euteneuer U."/>
            <person name="Pillet L."/>
            <person name="Moustafa A."/>
            <person name="Platzer M."/>
            <person name="Groth M."/>
            <person name="Szafranski K."/>
            <person name="Schliwa M."/>
        </authorList>
    </citation>
    <scope>NUCLEOTIDE SEQUENCE [LARGE SCALE GENOMIC DNA]</scope>
</reference>
<feature type="compositionally biased region" description="Polar residues" evidence="1">
    <location>
        <begin position="167"/>
        <end position="188"/>
    </location>
</feature>
<proteinExistence type="predicted"/>
<dbReference type="OrthoDB" id="1667587at2759"/>
<gene>
    <name evidence="2" type="ORF">RFI_00619</name>
</gene>
<feature type="non-terminal residue" evidence="2">
    <location>
        <position position="273"/>
    </location>
</feature>
<keyword evidence="3" id="KW-1185">Reference proteome</keyword>
<organism evidence="2 3">
    <name type="scientific">Reticulomyxa filosa</name>
    <dbReference type="NCBI Taxonomy" id="46433"/>
    <lineage>
        <taxon>Eukaryota</taxon>
        <taxon>Sar</taxon>
        <taxon>Rhizaria</taxon>
        <taxon>Retaria</taxon>
        <taxon>Foraminifera</taxon>
        <taxon>Monothalamids</taxon>
        <taxon>Reticulomyxidae</taxon>
        <taxon>Reticulomyxa</taxon>
    </lineage>
</organism>